<reference evidence="2 3" key="1">
    <citation type="submission" date="2016-11" db="EMBL/GenBank/DDBJ databases">
        <authorList>
            <person name="Jaros S."/>
            <person name="Januszkiewicz K."/>
            <person name="Wedrychowicz H."/>
        </authorList>
    </citation>
    <scope>NUCLEOTIDE SEQUENCE [LARGE SCALE GENOMIC DNA]</scope>
    <source>
        <strain evidence="2 3">CGMCC 1.10190</strain>
    </source>
</reference>
<dbReference type="PANTHER" id="PTHR42760:SF122">
    <property type="entry name" value="NAD(P)-BINDING PROTEIN"/>
    <property type="match status" value="1"/>
</dbReference>
<proteinExistence type="inferred from homology"/>
<dbReference type="InterPro" id="IPR002347">
    <property type="entry name" value="SDR_fam"/>
</dbReference>
<dbReference type="InterPro" id="IPR036291">
    <property type="entry name" value="NAD(P)-bd_dom_sf"/>
</dbReference>
<protein>
    <submittedName>
        <fullName evidence="2">NAD(P)-dependent dehydrogenase, short-chain alcohol dehydrogenase family</fullName>
    </submittedName>
</protein>
<comment type="similarity">
    <text evidence="1">Belongs to the short-chain dehydrogenases/reductases (SDR) family.</text>
</comment>
<dbReference type="FunFam" id="3.40.50.720:FF:000084">
    <property type="entry name" value="Short-chain dehydrogenase reductase"/>
    <property type="match status" value="1"/>
</dbReference>
<dbReference type="AlphaFoldDB" id="A0A1M5Q9R7"/>
<dbReference type="Pfam" id="PF13561">
    <property type="entry name" value="adh_short_C2"/>
    <property type="match status" value="1"/>
</dbReference>
<organism evidence="2 3">
    <name type="scientific">Pollutimonas bauzanensis</name>
    <dbReference type="NCBI Taxonomy" id="658167"/>
    <lineage>
        <taxon>Bacteria</taxon>
        <taxon>Pseudomonadati</taxon>
        <taxon>Pseudomonadota</taxon>
        <taxon>Betaproteobacteria</taxon>
        <taxon>Burkholderiales</taxon>
        <taxon>Alcaligenaceae</taxon>
        <taxon>Pollutimonas</taxon>
    </lineage>
</organism>
<dbReference type="OrthoDB" id="9178657at2"/>
<dbReference type="PANTHER" id="PTHR42760">
    <property type="entry name" value="SHORT-CHAIN DEHYDROGENASES/REDUCTASES FAMILY MEMBER"/>
    <property type="match status" value="1"/>
</dbReference>
<dbReference type="GO" id="GO:0006633">
    <property type="term" value="P:fatty acid biosynthetic process"/>
    <property type="evidence" value="ECO:0007669"/>
    <property type="project" value="TreeGrafter"/>
</dbReference>
<dbReference type="Gene3D" id="3.40.50.720">
    <property type="entry name" value="NAD(P)-binding Rossmann-like Domain"/>
    <property type="match status" value="1"/>
</dbReference>
<keyword evidence="3" id="KW-1185">Reference proteome</keyword>
<dbReference type="GO" id="GO:0016616">
    <property type="term" value="F:oxidoreductase activity, acting on the CH-OH group of donors, NAD or NADP as acceptor"/>
    <property type="evidence" value="ECO:0007669"/>
    <property type="project" value="TreeGrafter"/>
</dbReference>
<dbReference type="RefSeq" id="WP_073101846.1">
    <property type="nucleotide sequence ID" value="NZ_FQXE01000002.1"/>
</dbReference>
<name>A0A1M5Q9R7_9BURK</name>
<evidence type="ECO:0000313" key="3">
    <source>
        <dbReference type="Proteomes" id="UP000184226"/>
    </source>
</evidence>
<dbReference type="Proteomes" id="UP000184226">
    <property type="component" value="Unassembled WGS sequence"/>
</dbReference>
<dbReference type="PRINTS" id="PR00081">
    <property type="entry name" value="GDHRDH"/>
</dbReference>
<dbReference type="GO" id="GO:0048038">
    <property type="term" value="F:quinone binding"/>
    <property type="evidence" value="ECO:0007669"/>
    <property type="project" value="TreeGrafter"/>
</dbReference>
<dbReference type="PRINTS" id="PR00080">
    <property type="entry name" value="SDRFAMILY"/>
</dbReference>
<gene>
    <name evidence="2" type="ORF">SAMN04488135_102199</name>
</gene>
<accession>A0A1M5Q9R7</accession>
<sequence>MNNPSAGSGRLANKVAIIMGAGCVGPGWGNGRAIAVRFAQEGATVIAVDKNPESLPETLEMAGGSRSRIEPQICDVTDSSQVEELIQKVLQSHGRIDILVNNVGAPIPGGATELSEDDWRKQLEINLSSVFLTCRQVLPVMEKQGRGAIVNVSSTSGIRWTGAAQVGYAAAKAGVIQYGKVAAVEFAKKGIRINSVLPGQLHTPLVDAFLAKQQSRGDVEALLQIRQKRIPLPFMGDGTDTANAVLFLASDEARFITGTELVVDGGMSARCD</sequence>
<evidence type="ECO:0000256" key="1">
    <source>
        <dbReference type="ARBA" id="ARBA00006484"/>
    </source>
</evidence>
<dbReference type="EMBL" id="FQXE01000002">
    <property type="protein sequence ID" value="SHH10670.1"/>
    <property type="molecule type" value="Genomic_DNA"/>
</dbReference>
<dbReference type="SUPFAM" id="SSF51735">
    <property type="entry name" value="NAD(P)-binding Rossmann-fold domains"/>
    <property type="match status" value="1"/>
</dbReference>
<dbReference type="STRING" id="658167.SAMN04488135_102199"/>
<evidence type="ECO:0000313" key="2">
    <source>
        <dbReference type="EMBL" id="SHH10670.1"/>
    </source>
</evidence>